<protein>
    <recommendedName>
        <fullName evidence="2">Sox developmental protein N-terminal domain-containing protein</fullName>
    </recommendedName>
</protein>
<feature type="region of interest" description="Disordered" evidence="1">
    <location>
        <begin position="74"/>
        <end position="94"/>
    </location>
</feature>
<proteinExistence type="predicted"/>
<evidence type="ECO:0000259" key="2">
    <source>
        <dbReference type="Pfam" id="PF12444"/>
    </source>
</evidence>
<accession>A0A6H5GYF9</accession>
<keyword evidence="5" id="KW-1185">Reference proteome</keyword>
<dbReference type="OrthoDB" id="6644987at2759"/>
<feature type="non-terminal residue" evidence="3">
    <location>
        <position position="1"/>
    </location>
</feature>
<evidence type="ECO:0000256" key="1">
    <source>
        <dbReference type="SAM" id="MobiDB-lite"/>
    </source>
</evidence>
<evidence type="ECO:0000313" key="4">
    <source>
        <dbReference type="EMBL" id="CAB0008378.1"/>
    </source>
</evidence>
<evidence type="ECO:0000313" key="3">
    <source>
        <dbReference type="EMBL" id="CAB0008374.1"/>
    </source>
</evidence>
<evidence type="ECO:0000313" key="5">
    <source>
        <dbReference type="Proteomes" id="UP000479000"/>
    </source>
</evidence>
<gene>
    <name evidence="3" type="ORF">NTEN_LOCUS13620</name>
    <name evidence="4" type="ORF">NTEN_LOCUS13624</name>
</gene>
<dbReference type="EMBL" id="CADCXU010020433">
    <property type="protein sequence ID" value="CAB0008378.1"/>
    <property type="molecule type" value="Genomic_DNA"/>
</dbReference>
<dbReference type="InterPro" id="IPR022151">
    <property type="entry name" value="Sox_N"/>
</dbReference>
<reference evidence="3 5" key="1">
    <citation type="submission" date="2020-02" db="EMBL/GenBank/DDBJ databases">
        <authorList>
            <person name="Ferguson B K."/>
        </authorList>
    </citation>
    <scope>NUCLEOTIDE SEQUENCE [LARGE SCALE GENOMIC DNA]</scope>
</reference>
<name>A0A6H5GYF9_9HEMI</name>
<dbReference type="AlphaFoldDB" id="A0A6H5GYF9"/>
<sequence>RIKCIIIIINNNIEHCRRRCRPMLGISPTFAQWAEERPRIIQATPQTSPPGPPAGHRADQCRAIRPAILFSSENRAMSTSKKASAPKKPQDDNPEILEAVSKVLKGYDWSLVPIATKSVKECEFISKILRIFKNKNDVEG</sequence>
<dbReference type="Pfam" id="PF12444">
    <property type="entry name" value="Sox_N"/>
    <property type="match status" value="1"/>
</dbReference>
<dbReference type="EMBL" id="CADCXU010020432">
    <property type="protein sequence ID" value="CAB0008374.1"/>
    <property type="molecule type" value="Genomic_DNA"/>
</dbReference>
<feature type="domain" description="Sox developmental protein N-terminal" evidence="2">
    <location>
        <begin position="53"/>
        <end position="115"/>
    </location>
</feature>
<organism evidence="3 5">
    <name type="scientific">Nesidiocoris tenuis</name>
    <dbReference type="NCBI Taxonomy" id="355587"/>
    <lineage>
        <taxon>Eukaryota</taxon>
        <taxon>Metazoa</taxon>
        <taxon>Ecdysozoa</taxon>
        <taxon>Arthropoda</taxon>
        <taxon>Hexapoda</taxon>
        <taxon>Insecta</taxon>
        <taxon>Pterygota</taxon>
        <taxon>Neoptera</taxon>
        <taxon>Paraneoptera</taxon>
        <taxon>Hemiptera</taxon>
        <taxon>Heteroptera</taxon>
        <taxon>Panheteroptera</taxon>
        <taxon>Cimicomorpha</taxon>
        <taxon>Miridae</taxon>
        <taxon>Dicyphina</taxon>
        <taxon>Nesidiocoris</taxon>
    </lineage>
</organism>
<dbReference type="Proteomes" id="UP000479000">
    <property type="component" value="Unassembled WGS sequence"/>
</dbReference>